<dbReference type="SUPFAM" id="SSF50022">
    <property type="entry name" value="ISP domain"/>
    <property type="match status" value="1"/>
</dbReference>
<proteinExistence type="predicted"/>
<feature type="compositionally biased region" description="Low complexity" evidence="5">
    <location>
        <begin position="136"/>
        <end position="148"/>
    </location>
</feature>
<keyword evidence="2" id="KW-0479">Metal-binding</keyword>
<keyword evidence="4" id="KW-0411">Iron-sulfur</keyword>
<evidence type="ECO:0000259" key="6">
    <source>
        <dbReference type="PROSITE" id="PS51296"/>
    </source>
</evidence>
<dbReference type="Pfam" id="PF00355">
    <property type="entry name" value="Rieske"/>
    <property type="match status" value="1"/>
</dbReference>
<evidence type="ECO:0000256" key="1">
    <source>
        <dbReference type="ARBA" id="ARBA00022714"/>
    </source>
</evidence>
<sequence>MPSIPTICFRSARRLPTVRYMRIVVCRLDEFPPGERRIVQAGRRSIGVFRVGDRFYAINNHCPHMGGPLCRGRTKPWVSSGGPGEFVLDEDDALLACPWHGWEYDLATGQSFLGPGEPPVRTYEVSVEAEKPGDEPAPAAAPRGGRMPGPYVADTFPVHVEDAYVVVETTPRPAAKAPGVRAAGGSR</sequence>
<evidence type="ECO:0000256" key="5">
    <source>
        <dbReference type="SAM" id="MobiDB-lite"/>
    </source>
</evidence>
<dbReference type="PANTHER" id="PTHR21496">
    <property type="entry name" value="FERREDOXIN-RELATED"/>
    <property type="match status" value="1"/>
</dbReference>
<evidence type="ECO:0000256" key="2">
    <source>
        <dbReference type="ARBA" id="ARBA00022723"/>
    </source>
</evidence>
<dbReference type="EMBL" id="BAAAHP010000207">
    <property type="protein sequence ID" value="GAA0899264.1"/>
    <property type="molecule type" value="Genomic_DNA"/>
</dbReference>
<evidence type="ECO:0000313" key="7">
    <source>
        <dbReference type="EMBL" id="GAA0899264.1"/>
    </source>
</evidence>
<gene>
    <name evidence="7" type="ORF">GCM10009559_63380</name>
</gene>
<evidence type="ECO:0000256" key="4">
    <source>
        <dbReference type="ARBA" id="ARBA00023014"/>
    </source>
</evidence>
<feature type="region of interest" description="Disordered" evidence="5">
    <location>
        <begin position="128"/>
        <end position="148"/>
    </location>
</feature>
<dbReference type="InterPro" id="IPR036922">
    <property type="entry name" value="Rieske_2Fe-2S_sf"/>
</dbReference>
<comment type="caution">
    <text evidence="7">The sequence shown here is derived from an EMBL/GenBank/DDBJ whole genome shotgun (WGS) entry which is preliminary data.</text>
</comment>
<evidence type="ECO:0000256" key="3">
    <source>
        <dbReference type="ARBA" id="ARBA00023004"/>
    </source>
</evidence>
<name>A0ABN1NA03_9PSEU</name>
<dbReference type="Gene3D" id="2.102.10.10">
    <property type="entry name" value="Rieske [2Fe-2S] iron-sulphur domain"/>
    <property type="match status" value="1"/>
</dbReference>
<dbReference type="Proteomes" id="UP001499967">
    <property type="component" value="Unassembled WGS sequence"/>
</dbReference>
<keyword evidence="3" id="KW-0408">Iron</keyword>
<keyword evidence="8" id="KW-1185">Reference proteome</keyword>
<organism evidence="7 8">
    <name type="scientific">Pseudonocardia zijingensis</name>
    <dbReference type="NCBI Taxonomy" id="153376"/>
    <lineage>
        <taxon>Bacteria</taxon>
        <taxon>Bacillati</taxon>
        <taxon>Actinomycetota</taxon>
        <taxon>Actinomycetes</taxon>
        <taxon>Pseudonocardiales</taxon>
        <taxon>Pseudonocardiaceae</taxon>
        <taxon>Pseudonocardia</taxon>
    </lineage>
</organism>
<accession>A0ABN1NA03</accession>
<feature type="domain" description="Rieske" evidence="6">
    <location>
        <begin position="23"/>
        <end position="134"/>
    </location>
</feature>
<dbReference type="PANTHER" id="PTHR21496:SF23">
    <property type="entry name" value="3-PHENYLPROPIONATE_CINNAMIC ACID DIOXYGENASE FERREDOXIN SUBUNIT"/>
    <property type="match status" value="1"/>
</dbReference>
<dbReference type="PROSITE" id="PS51296">
    <property type="entry name" value="RIESKE"/>
    <property type="match status" value="1"/>
</dbReference>
<keyword evidence="1" id="KW-0001">2Fe-2S</keyword>
<evidence type="ECO:0000313" key="8">
    <source>
        <dbReference type="Proteomes" id="UP001499967"/>
    </source>
</evidence>
<protein>
    <submittedName>
        <fullName evidence="7">Rieske (2Fe-2S) protein</fullName>
    </submittedName>
</protein>
<dbReference type="InterPro" id="IPR017941">
    <property type="entry name" value="Rieske_2Fe-2S"/>
</dbReference>
<reference evidence="7 8" key="1">
    <citation type="journal article" date="2019" name="Int. J. Syst. Evol. Microbiol.">
        <title>The Global Catalogue of Microorganisms (GCM) 10K type strain sequencing project: providing services to taxonomists for standard genome sequencing and annotation.</title>
        <authorList>
            <consortium name="The Broad Institute Genomics Platform"/>
            <consortium name="The Broad Institute Genome Sequencing Center for Infectious Disease"/>
            <person name="Wu L."/>
            <person name="Ma J."/>
        </authorList>
    </citation>
    <scope>NUCLEOTIDE SEQUENCE [LARGE SCALE GENOMIC DNA]</scope>
    <source>
        <strain evidence="7 8">JCM 11117</strain>
    </source>
</reference>